<feature type="compositionally biased region" description="Polar residues" evidence="1">
    <location>
        <begin position="347"/>
        <end position="361"/>
    </location>
</feature>
<feature type="region of interest" description="Disordered" evidence="1">
    <location>
        <begin position="811"/>
        <end position="840"/>
    </location>
</feature>
<reference evidence="4" key="3">
    <citation type="submission" date="2022-08" db="EMBL/GenBank/DDBJ databases">
        <title>Whole genome sequencing of non-tuberculosis mycobacteria type-strains.</title>
        <authorList>
            <person name="Igarashi Y."/>
            <person name="Osugi A."/>
            <person name="Mitarai S."/>
        </authorList>
    </citation>
    <scope>NUCLEOTIDE SEQUENCE</scope>
    <source>
        <strain evidence="4">JCM 16372</strain>
    </source>
</reference>
<evidence type="ECO:0000313" key="5">
    <source>
        <dbReference type="Proteomes" id="UP001055159"/>
    </source>
</evidence>
<evidence type="ECO:0000313" key="6">
    <source>
        <dbReference type="Proteomes" id="UP001140272"/>
    </source>
</evidence>
<evidence type="ECO:0000256" key="1">
    <source>
        <dbReference type="SAM" id="MobiDB-lite"/>
    </source>
</evidence>
<dbReference type="RefSeq" id="WP_239735782.1">
    <property type="nucleotide sequence ID" value="NZ_CP092427.2"/>
</dbReference>
<feature type="domain" description="eCIS core" evidence="2">
    <location>
        <begin position="124"/>
        <end position="200"/>
    </location>
</feature>
<dbReference type="Pfam" id="PF13699">
    <property type="entry name" value="eCIS_core"/>
    <property type="match status" value="1"/>
</dbReference>
<feature type="region of interest" description="Disordered" evidence="1">
    <location>
        <begin position="1"/>
        <end position="39"/>
    </location>
</feature>
<reference evidence="3" key="2">
    <citation type="journal article" date="2022" name="BMC Genomics">
        <title>Comparative genome analysis of mycobacteria focusing on tRNA and non-coding RNA.</title>
        <authorList>
            <person name="Behra P.R.K."/>
            <person name="Pettersson B.M.F."/>
            <person name="Ramesh M."/>
            <person name="Das S."/>
            <person name="Dasgupta S."/>
            <person name="Kirsebom L.A."/>
        </authorList>
    </citation>
    <scope>NUCLEOTIDE SEQUENCE</scope>
    <source>
        <strain evidence="3">DSM 45406</strain>
    </source>
</reference>
<sequence length="893" mass="93589">MSDIVEQTSGMSVRPQAERRSGPDFSGIPLASPRGASAFSAPRSGPFIIQPKLVVGHVNDPLEAEADRTADRVMRMPTPAPPQVSRKCGCEKDVLRPKQAGPAIGGGAAPTLVHDVLRRPGRRLDAATRAFFEPRFGCDLSHVRVSTDNAAAESAVAVGARAYTVGGHIVFGRGQFAPATHEGRRLIAHELTHVVQQGGARQFVIRRSPDKYSGLGIEELRALVTKGDQDAVWALKAQYDAMPPGVVAQYARKDPIAQWSYESRVISPKEAAGQGAFSKPGMQDTLAADIKATRQATGIPRRAPSAVEPDIRLSGGTSGVARTDIPGLENRPFIGRSSLAGGPGPNPQSSFSPATDVTQLPHTHGHAEQNIADQLEEALAKIPREQLKGRRVWMLIEQAPCPTCAAGALKAHTAAGVLKKLSLKYPELTIEVKNLESSALIVLKGSETTGASGAAGVTTASSVGEQAASVEVETSIEVTKSVRNADGTTVSELEYNFGKSIEEINKTAPQGAKVPERLVIRITQNADGSVAAAESLSGQPNALAEALAEKTLGLGGQSAAAAEGAATGATATISRRTALLFKGLKIGGTAAFVVITGYQLFTAAPKDRPRVLAGAAGGLAGGALGTYLACNALLGIESAGWSLLICAIGAGGVGGYAGSKAGEAIYDEATATDLDRAYLVLGRKKPNEIGIFNVLIGRMGSDGCIDAEFVRGFMSAFPESASDTETVLIAAQLADAPIDHVPPINTLRPKRPSPSFDRDVVCPACHGRSMKELVPQTMTADEMEALRKLPTCPSVLAQALGALRNAVRNLPPRKPAPYPMAPSIKAPTSKQLPPGPRSFPPEREQIGAVCPNCHAPNRGRQIWKDFGPGPDGQPNGADMERLMEIANAWLNKP</sequence>
<evidence type="ECO:0000259" key="2">
    <source>
        <dbReference type="Pfam" id="PF13699"/>
    </source>
</evidence>
<dbReference type="AlphaFoldDB" id="A0A9X2XUP5"/>
<dbReference type="Proteomes" id="UP001055159">
    <property type="component" value="Chromosome"/>
</dbReference>
<protein>
    <submittedName>
        <fullName evidence="3">DUF4157 domain-containing protein</fullName>
    </submittedName>
</protein>
<dbReference type="InterPro" id="IPR025295">
    <property type="entry name" value="eCIS_core_dom"/>
</dbReference>
<reference evidence="3" key="1">
    <citation type="submission" date="2020-07" db="EMBL/GenBank/DDBJ databases">
        <authorList>
            <person name="Pettersson B.M.F."/>
            <person name="Behra P.R.K."/>
            <person name="Ramesh M."/>
            <person name="Das S."/>
            <person name="Dasgupta S."/>
            <person name="Kirsebom L.A."/>
        </authorList>
    </citation>
    <scope>NUCLEOTIDE SEQUENCE</scope>
    <source>
        <strain evidence="3">DSM 45406</strain>
    </source>
</reference>
<keyword evidence="5" id="KW-1185">Reference proteome</keyword>
<dbReference type="EMBL" id="JACKRN010000222">
    <property type="protein sequence ID" value="MCV7070126.1"/>
    <property type="molecule type" value="Genomic_DNA"/>
</dbReference>
<proteinExistence type="predicted"/>
<feature type="region of interest" description="Disordered" evidence="1">
    <location>
        <begin position="296"/>
        <end position="363"/>
    </location>
</feature>
<feature type="compositionally biased region" description="Polar residues" evidence="1">
    <location>
        <begin position="1"/>
        <end position="11"/>
    </location>
</feature>
<accession>A0A9X2XUP5</accession>
<gene>
    <name evidence="3" type="ORF">H7H73_06080</name>
    <name evidence="4" type="ORF">MJO55_06125</name>
</gene>
<evidence type="ECO:0000313" key="4">
    <source>
        <dbReference type="EMBL" id="ULP38003.1"/>
    </source>
</evidence>
<name>A0A9X2XUP5_9MYCO</name>
<dbReference type="EMBL" id="CP092427">
    <property type="protein sequence ID" value="ULP38003.1"/>
    <property type="molecule type" value="Genomic_DNA"/>
</dbReference>
<dbReference type="Proteomes" id="UP001140272">
    <property type="component" value="Unassembled WGS sequence"/>
</dbReference>
<evidence type="ECO:0000313" key="3">
    <source>
        <dbReference type="EMBL" id="MCV7070126.1"/>
    </source>
</evidence>
<organism evidence="3 6">
    <name type="scientific">Mycolicibacterium rufum</name>
    <dbReference type="NCBI Taxonomy" id="318424"/>
    <lineage>
        <taxon>Bacteria</taxon>
        <taxon>Bacillati</taxon>
        <taxon>Actinomycetota</taxon>
        <taxon>Actinomycetes</taxon>
        <taxon>Mycobacteriales</taxon>
        <taxon>Mycobacteriaceae</taxon>
        <taxon>Mycolicibacterium</taxon>
    </lineage>
</organism>